<evidence type="ECO:0000256" key="8">
    <source>
        <dbReference type="ARBA" id="ARBA00023136"/>
    </source>
</evidence>
<evidence type="ECO:0000256" key="4">
    <source>
        <dbReference type="ARBA" id="ARBA00022692"/>
    </source>
</evidence>
<dbReference type="GO" id="GO:0042761">
    <property type="term" value="P:very long-chain fatty acid biosynthetic process"/>
    <property type="evidence" value="ECO:0007669"/>
    <property type="project" value="TreeGrafter"/>
</dbReference>
<keyword evidence="5 10" id="KW-0276">Fatty acid metabolism</keyword>
<evidence type="ECO:0000313" key="11">
    <source>
        <dbReference type="EMBL" id="CAG9802174.1"/>
    </source>
</evidence>
<evidence type="ECO:0000256" key="5">
    <source>
        <dbReference type="ARBA" id="ARBA00022832"/>
    </source>
</evidence>
<feature type="transmembrane region" description="Helical" evidence="10">
    <location>
        <begin position="218"/>
        <end position="238"/>
    </location>
</feature>
<comment type="similarity">
    <text evidence="10">Belongs to the ELO family.</text>
</comment>
<evidence type="ECO:0000256" key="6">
    <source>
        <dbReference type="ARBA" id="ARBA00022989"/>
    </source>
</evidence>
<evidence type="ECO:0000256" key="10">
    <source>
        <dbReference type="RuleBase" id="RU361115"/>
    </source>
</evidence>
<proteinExistence type="inferred from homology"/>
<protein>
    <recommendedName>
        <fullName evidence="10">Elongation of very long chain fatty acids protein</fullName>
        <ecNumber evidence="10">2.3.1.199</ecNumber>
    </recommendedName>
    <alternativeName>
        <fullName evidence="10">Very-long-chain 3-oxoacyl-CoA synthase</fullName>
    </alternativeName>
</protein>
<dbReference type="GO" id="GO:0034625">
    <property type="term" value="P:fatty acid elongation, monounsaturated fatty acid"/>
    <property type="evidence" value="ECO:0007669"/>
    <property type="project" value="TreeGrafter"/>
</dbReference>
<evidence type="ECO:0000256" key="9">
    <source>
        <dbReference type="ARBA" id="ARBA00023160"/>
    </source>
</evidence>
<dbReference type="GO" id="GO:0009922">
    <property type="term" value="F:fatty acid elongase activity"/>
    <property type="evidence" value="ECO:0007669"/>
    <property type="project" value="UniProtKB-EC"/>
</dbReference>
<keyword evidence="3 10" id="KW-0808">Transferase</keyword>
<reference evidence="11" key="1">
    <citation type="submission" date="2022-01" db="EMBL/GenBank/DDBJ databases">
        <authorList>
            <person name="King R."/>
        </authorList>
    </citation>
    <scope>NUCLEOTIDE SEQUENCE</scope>
</reference>
<evidence type="ECO:0000256" key="1">
    <source>
        <dbReference type="ARBA" id="ARBA00004141"/>
    </source>
</evidence>
<feature type="transmembrane region" description="Helical" evidence="10">
    <location>
        <begin position="277"/>
        <end position="299"/>
    </location>
</feature>
<name>A0A9N9RRP6_9DIPT</name>
<keyword evidence="7 10" id="KW-0443">Lipid metabolism</keyword>
<keyword evidence="2 10" id="KW-0444">Lipid biosynthesis</keyword>
<dbReference type="GO" id="GO:0030148">
    <property type="term" value="P:sphingolipid biosynthetic process"/>
    <property type="evidence" value="ECO:0007669"/>
    <property type="project" value="TreeGrafter"/>
</dbReference>
<comment type="subcellular location">
    <subcellularLocation>
        <location evidence="1">Membrane</location>
        <topology evidence="1">Multi-pass membrane protein</topology>
    </subcellularLocation>
</comment>
<gene>
    <name evidence="11" type="ORF">CHIRRI_LOCUS5089</name>
</gene>
<evidence type="ECO:0000313" key="12">
    <source>
        <dbReference type="Proteomes" id="UP001153620"/>
    </source>
</evidence>
<dbReference type="Pfam" id="PF01151">
    <property type="entry name" value="ELO"/>
    <property type="match status" value="1"/>
</dbReference>
<dbReference type="EMBL" id="OU895878">
    <property type="protein sequence ID" value="CAG9802174.1"/>
    <property type="molecule type" value="Genomic_DNA"/>
</dbReference>
<sequence>MWYLLDSSIQLFILLEPQCGSSQQFIMNLVSGSTAKYWMSTCIIFAELDMNTTQIRQALNFFYDNGDKRIRDKLFMGNPYAIVFCYLFYVLFIKKILPKFMEKRDPIDYSKFMFYTDSILCLRSFYFLINGAYMWFFLYNWVCQPKELSDSWLSNYEVRICHEFTVSVFIYTLQSVVFVMCKKSTPVATYLLIHHTIFPIMLWTGANFYPGGHGTFAGFINAIVHFSVTAMRIITTIFPKSDLKKYRKMIDVNLHIFQFLVIIAHASQLFFQPNCDVPAGFGVCEIIGALIIAVIYNRYVINASERKKDYPKLELVRTS</sequence>
<evidence type="ECO:0000256" key="2">
    <source>
        <dbReference type="ARBA" id="ARBA00022516"/>
    </source>
</evidence>
<comment type="catalytic activity">
    <reaction evidence="10">
        <text>a very-long-chain acyl-CoA + malonyl-CoA + H(+) = a very-long-chain 3-oxoacyl-CoA + CO2 + CoA</text>
        <dbReference type="Rhea" id="RHEA:32727"/>
        <dbReference type="ChEBI" id="CHEBI:15378"/>
        <dbReference type="ChEBI" id="CHEBI:16526"/>
        <dbReference type="ChEBI" id="CHEBI:57287"/>
        <dbReference type="ChEBI" id="CHEBI:57384"/>
        <dbReference type="ChEBI" id="CHEBI:90725"/>
        <dbReference type="ChEBI" id="CHEBI:90736"/>
        <dbReference type="EC" id="2.3.1.199"/>
    </reaction>
</comment>
<dbReference type="PANTHER" id="PTHR11157:SF69">
    <property type="entry name" value="ELONGATION OF VERY LONG CHAIN FATTY ACIDS PROTEIN 7"/>
    <property type="match status" value="1"/>
</dbReference>
<feature type="transmembrane region" description="Helical" evidence="10">
    <location>
        <begin position="250"/>
        <end position="271"/>
    </location>
</feature>
<organism evidence="11 12">
    <name type="scientific">Chironomus riparius</name>
    <dbReference type="NCBI Taxonomy" id="315576"/>
    <lineage>
        <taxon>Eukaryota</taxon>
        <taxon>Metazoa</taxon>
        <taxon>Ecdysozoa</taxon>
        <taxon>Arthropoda</taxon>
        <taxon>Hexapoda</taxon>
        <taxon>Insecta</taxon>
        <taxon>Pterygota</taxon>
        <taxon>Neoptera</taxon>
        <taxon>Endopterygota</taxon>
        <taxon>Diptera</taxon>
        <taxon>Nematocera</taxon>
        <taxon>Chironomoidea</taxon>
        <taxon>Chironomidae</taxon>
        <taxon>Chironominae</taxon>
        <taxon>Chironomus</taxon>
    </lineage>
</organism>
<keyword evidence="8 10" id="KW-0472">Membrane</keyword>
<dbReference type="EC" id="2.3.1.199" evidence="10"/>
<dbReference type="GO" id="GO:0019367">
    <property type="term" value="P:fatty acid elongation, saturated fatty acid"/>
    <property type="evidence" value="ECO:0007669"/>
    <property type="project" value="TreeGrafter"/>
</dbReference>
<keyword evidence="12" id="KW-1185">Reference proteome</keyword>
<dbReference type="Proteomes" id="UP001153620">
    <property type="component" value="Chromosome 2"/>
</dbReference>
<reference evidence="11" key="2">
    <citation type="submission" date="2022-10" db="EMBL/GenBank/DDBJ databases">
        <authorList>
            <consortium name="ENA_rothamsted_submissions"/>
            <consortium name="culmorum"/>
            <person name="King R."/>
        </authorList>
    </citation>
    <scope>NUCLEOTIDE SEQUENCE</scope>
</reference>
<dbReference type="PANTHER" id="PTHR11157">
    <property type="entry name" value="FATTY ACID ACYL TRANSFERASE-RELATED"/>
    <property type="match status" value="1"/>
</dbReference>
<keyword evidence="9 10" id="KW-0275">Fatty acid biosynthesis</keyword>
<feature type="transmembrane region" description="Helical" evidence="10">
    <location>
        <begin position="187"/>
        <end position="206"/>
    </location>
</feature>
<feature type="transmembrane region" description="Helical" evidence="10">
    <location>
        <begin position="114"/>
        <end position="136"/>
    </location>
</feature>
<evidence type="ECO:0000256" key="7">
    <source>
        <dbReference type="ARBA" id="ARBA00023098"/>
    </source>
</evidence>
<feature type="transmembrane region" description="Helical" evidence="10">
    <location>
        <begin position="156"/>
        <end position="180"/>
    </location>
</feature>
<dbReference type="GO" id="GO:0005789">
    <property type="term" value="C:endoplasmic reticulum membrane"/>
    <property type="evidence" value="ECO:0007669"/>
    <property type="project" value="TreeGrafter"/>
</dbReference>
<evidence type="ECO:0000256" key="3">
    <source>
        <dbReference type="ARBA" id="ARBA00022679"/>
    </source>
</evidence>
<dbReference type="GO" id="GO:0034626">
    <property type="term" value="P:fatty acid elongation, polyunsaturated fatty acid"/>
    <property type="evidence" value="ECO:0007669"/>
    <property type="project" value="TreeGrafter"/>
</dbReference>
<dbReference type="AlphaFoldDB" id="A0A9N9RRP6"/>
<dbReference type="InterPro" id="IPR002076">
    <property type="entry name" value="ELO_fam"/>
</dbReference>
<keyword evidence="6 10" id="KW-1133">Transmembrane helix</keyword>
<accession>A0A9N9RRP6</accession>
<keyword evidence="4 10" id="KW-0812">Transmembrane</keyword>
<feature type="transmembrane region" description="Helical" evidence="10">
    <location>
        <begin position="74"/>
        <end position="93"/>
    </location>
</feature>